<proteinExistence type="predicted"/>
<evidence type="ECO:0000313" key="1">
    <source>
        <dbReference type="EMBL" id="KAI3748534.1"/>
    </source>
</evidence>
<comment type="caution">
    <text evidence="1">The sequence shown here is derived from an EMBL/GenBank/DDBJ whole genome shotgun (WGS) entry which is preliminary data.</text>
</comment>
<organism evidence="1 2">
    <name type="scientific">Arctium lappa</name>
    <name type="common">Greater burdock</name>
    <name type="synonym">Lappa major</name>
    <dbReference type="NCBI Taxonomy" id="4217"/>
    <lineage>
        <taxon>Eukaryota</taxon>
        <taxon>Viridiplantae</taxon>
        <taxon>Streptophyta</taxon>
        <taxon>Embryophyta</taxon>
        <taxon>Tracheophyta</taxon>
        <taxon>Spermatophyta</taxon>
        <taxon>Magnoliopsida</taxon>
        <taxon>eudicotyledons</taxon>
        <taxon>Gunneridae</taxon>
        <taxon>Pentapetalae</taxon>
        <taxon>asterids</taxon>
        <taxon>campanulids</taxon>
        <taxon>Asterales</taxon>
        <taxon>Asteraceae</taxon>
        <taxon>Carduoideae</taxon>
        <taxon>Cardueae</taxon>
        <taxon>Arctiinae</taxon>
        <taxon>Arctium</taxon>
    </lineage>
</organism>
<accession>A0ACB9DPF3</accession>
<sequence length="182" mass="21099">MIWICTEGCFWLENELKPLVIALHPKECFQNGLPEPVFLTYEDDTLYRVTINRSVGTVVGEFLVEDVQVESKADSNKDFRRRLRFKRMPNLIQSEIPLNPTTGDVVGDLGLDLLSLRKKNEVEFRVDTGVLVHTYLTAMVAGLFLIVSNLDRRIQTRVCSKSFVFRGWRWCFVKFLEHSTRV</sequence>
<reference evidence="2" key="1">
    <citation type="journal article" date="2022" name="Mol. Ecol. Resour.">
        <title>The genomes of chicory, endive, great burdock and yacon provide insights into Asteraceae palaeo-polyploidization history and plant inulin production.</title>
        <authorList>
            <person name="Fan W."/>
            <person name="Wang S."/>
            <person name="Wang H."/>
            <person name="Wang A."/>
            <person name="Jiang F."/>
            <person name="Liu H."/>
            <person name="Zhao H."/>
            <person name="Xu D."/>
            <person name="Zhang Y."/>
        </authorList>
    </citation>
    <scope>NUCLEOTIDE SEQUENCE [LARGE SCALE GENOMIC DNA]</scope>
    <source>
        <strain evidence="2">cv. Niubang</strain>
    </source>
</reference>
<dbReference type="Proteomes" id="UP001055879">
    <property type="component" value="Linkage Group LG03"/>
</dbReference>
<reference evidence="1 2" key="2">
    <citation type="journal article" date="2022" name="Mol. Ecol. Resour.">
        <title>The genomes of chicory, endive, great burdock and yacon provide insights into Asteraceae paleo-polyploidization history and plant inulin production.</title>
        <authorList>
            <person name="Fan W."/>
            <person name="Wang S."/>
            <person name="Wang H."/>
            <person name="Wang A."/>
            <person name="Jiang F."/>
            <person name="Liu H."/>
            <person name="Zhao H."/>
            <person name="Xu D."/>
            <person name="Zhang Y."/>
        </authorList>
    </citation>
    <scope>NUCLEOTIDE SEQUENCE [LARGE SCALE GENOMIC DNA]</scope>
    <source>
        <strain evidence="2">cv. Niubang</strain>
    </source>
</reference>
<dbReference type="EMBL" id="CM042049">
    <property type="protein sequence ID" value="KAI3748534.1"/>
    <property type="molecule type" value="Genomic_DNA"/>
</dbReference>
<keyword evidence="2" id="KW-1185">Reference proteome</keyword>
<name>A0ACB9DPF3_ARCLA</name>
<protein>
    <submittedName>
        <fullName evidence="1">Uncharacterized protein</fullName>
    </submittedName>
</protein>
<evidence type="ECO:0000313" key="2">
    <source>
        <dbReference type="Proteomes" id="UP001055879"/>
    </source>
</evidence>
<gene>
    <name evidence="1" type="ORF">L6452_11668</name>
</gene>